<comment type="caution">
    <text evidence="2">The sequence shown here is derived from an EMBL/GenBank/DDBJ whole genome shotgun (WGS) entry which is preliminary data.</text>
</comment>
<name>B0MT83_9BACT</name>
<gene>
    <name evidence="2" type="ORF">ALIPUT_00403</name>
</gene>
<dbReference type="EMBL" id="ABFK02000016">
    <property type="protein sequence ID" value="EDS04532.1"/>
    <property type="molecule type" value="Genomic_DNA"/>
</dbReference>
<evidence type="ECO:0000313" key="3">
    <source>
        <dbReference type="Proteomes" id="UP000005819"/>
    </source>
</evidence>
<dbReference type="Proteomes" id="UP000005819">
    <property type="component" value="Unassembled WGS sequence"/>
</dbReference>
<evidence type="ECO:0000256" key="1">
    <source>
        <dbReference type="SAM" id="MobiDB-lite"/>
    </source>
</evidence>
<sequence>MTQLEKRDHPRGEQQPDDTQESNGYSSSNSRHTRLTVKIVPNRPYRQGSPPTRTYPERCNKYNARQGQKQTCLNLTELQAVFRKTVQGVTNAESGRLHRNSFLQKRPDGTASPAAARPKYRPFSQNTMRPGGKAASGRNAETKFTRTFA</sequence>
<accession>B0MT83</accession>
<dbReference type="AlphaFoldDB" id="B0MT83"/>
<organism evidence="2 3">
    <name type="scientific">Alistipes putredinis DSM 17216</name>
    <dbReference type="NCBI Taxonomy" id="445970"/>
    <lineage>
        <taxon>Bacteria</taxon>
        <taxon>Pseudomonadati</taxon>
        <taxon>Bacteroidota</taxon>
        <taxon>Bacteroidia</taxon>
        <taxon>Bacteroidales</taxon>
        <taxon>Rikenellaceae</taxon>
        <taxon>Alistipes</taxon>
    </lineage>
</organism>
<feature type="region of interest" description="Disordered" evidence="1">
    <location>
        <begin position="103"/>
        <end position="149"/>
    </location>
</feature>
<reference evidence="2" key="2">
    <citation type="submission" date="2013-09" db="EMBL/GenBank/DDBJ databases">
        <title>Draft genome sequence of Alistipes putredinis (DSM 17216).</title>
        <authorList>
            <person name="Sudarsanam P."/>
            <person name="Ley R."/>
            <person name="Guruge J."/>
            <person name="Turnbaugh P.J."/>
            <person name="Mahowald M."/>
            <person name="Liep D."/>
            <person name="Gordon J."/>
        </authorList>
    </citation>
    <scope>NUCLEOTIDE SEQUENCE</scope>
    <source>
        <strain evidence="2">DSM 17216</strain>
    </source>
</reference>
<keyword evidence="3" id="KW-1185">Reference proteome</keyword>
<proteinExistence type="predicted"/>
<feature type="compositionally biased region" description="Basic and acidic residues" evidence="1">
    <location>
        <begin position="140"/>
        <end position="149"/>
    </location>
</feature>
<dbReference type="HOGENOM" id="CLU_1745818_0_0_10"/>
<reference evidence="2" key="1">
    <citation type="submission" date="2007-10" db="EMBL/GenBank/DDBJ databases">
        <authorList>
            <person name="Fulton L."/>
            <person name="Clifton S."/>
            <person name="Fulton B."/>
            <person name="Xu J."/>
            <person name="Minx P."/>
            <person name="Pepin K.H."/>
            <person name="Johnson M."/>
            <person name="Thiruvilangam P."/>
            <person name="Bhonagiri V."/>
            <person name="Nash W.E."/>
            <person name="Mardis E.R."/>
            <person name="Wilson R.K."/>
        </authorList>
    </citation>
    <scope>NUCLEOTIDE SEQUENCE [LARGE SCALE GENOMIC DNA]</scope>
    <source>
        <strain evidence="2">DSM 17216</strain>
    </source>
</reference>
<feature type="compositionally biased region" description="Polar residues" evidence="1">
    <location>
        <begin position="21"/>
        <end position="30"/>
    </location>
</feature>
<evidence type="ECO:0000313" key="2">
    <source>
        <dbReference type="EMBL" id="EDS04532.1"/>
    </source>
</evidence>
<feature type="region of interest" description="Disordered" evidence="1">
    <location>
        <begin position="1"/>
        <end position="58"/>
    </location>
</feature>
<feature type="compositionally biased region" description="Basic and acidic residues" evidence="1">
    <location>
        <begin position="1"/>
        <end position="14"/>
    </location>
</feature>
<protein>
    <submittedName>
        <fullName evidence="2">Uncharacterized protein</fullName>
    </submittedName>
</protein>